<evidence type="ECO:0000256" key="1">
    <source>
        <dbReference type="SAM" id="MobiDB-lite"/>
    </source>
</evidence>
<evidence type="ECO:0000313" key="4">
    <source>
        <dbReference type="RefSeq" id="XP_030767132.1"/>
    </source>
</evidence>
<proteinExistence type="predicted"/>
<evidence type="ECO:0000259" key="2">
    <source>
        <dbReference type="SMART" id="SM00587"/>
    </source>
</evidence>
<evidence type="ECO:0000313" key="3">
    <source>
        <dbReference type="Proteomes" id="UP000504635"/>
    </source>
</evidence>
<sequence>MPPIDYSIKNLDKVVKLDGIIKNAEYTRLTAPGENFLSLVLRVDIDVERDGKKKTVSTVAKRVPLGSNNFALHMNIQSMKNEIKFYSDLIPILTKFASENGVDASELFPKYYGSRLSLDSINGDADREALIVLENLIPLGYRNEDRYIGFDLVTTRAILKSLALFHVIPLALKFKNPEQFKHVKEFLDSTHPKPPGGPHDGPPRGPKPPGDLPPPAGLPPPGGHPPLHGPPPPQGPHGGPPGPPPNGGPPGRPNFPDGKGPDQVFFDTFKDMPELAPYITKFGPLISRANEPPIFGNKPGKEPWATIGHSDFWVNNIMVKPVAGKEPLIKIVDFQVTGYKSFATDLVFFLLSSVRNDVVQDYFDDLLRFYYEEFTSTLKKFKVNLELTYKEYLDELQTAAKDQETRHALTFTTIIFGEKNSSIDWAVENVDMFTQMGKMIKNMNQYQKDKIIVIASEVCRRNWV</sequence>
<dbReference type="InParanoid" id="A0A6J2YV22"/>
<feature type="region of interest" description="Disordered" evidence="1">
    <location>
        <begin position="187"/>
        <end position="266"/>
    </location>
</feature>
<dbReference type="SUPFAM" id="SSF56112">
    <property type="entry name" value="Protein kinase-like (PK-like)"/>
    <property type="match status" value="1"/>
</dbReference>
<accession>A0A6J2YV22</accession>
<keyword evidence="3" id="KW-1185">Reference proteome</keyword>
<feature type="compositionally biased region" description="Pro residues" evidence="1">
    <location>
        <begin position="203"/>
        <end position="253"/>
    </location>
</feature>
<dbReference type="Proteomes" id="UP000504635">
    <property type="component" value="Unplaced"/>
</dbReference>
<gene>
    <name evidence="4" type="primary">LOC115890909</name>
</gene>
<organism evidence="3 4">
    <name type="scientific">Sitophilus oryzae</name>
    <name type="common">Rice weevil</name>
    <name type="synonym">Curculio oryzae</name>
    <dbReference type="NCBI Taxonomy" id="7048"/>
    <lineage>
        <taxon>Eukaryota</taxon>
        <taxon>Metazoa</taxon>
        <taxon>Ecdysozoa</taxon>
        <taxon>Arthropoda</taxon>
        <taxon>Hexapoda</taxon>
        <taxon>Insecta</taxon>
        <taxon>Pterygota</taxon>
        <taxon>Neoptera</taxon>
        <taxon>Endopterygota</taxon>
        <taxon>Coleoptera</taxon>
        <taxon>Polyphaga</taxon>
        <taxon>Cucujiformia</taxon>
        <taxon>Curculionidae</taxon>
        <taxon>Dryophthorinae</taxon>
        <taxon>Sitophilus</taxon>
    </lineage>
</organism>
<dbReference type="PANTHER" id="PTHR11012:SF55">
    <property type="entry name" value="BHLH DOMAIN-CONTAINING PROTEIN"/>
    <property type="match status" value="1"/>
</dbReference>
<name>A0A6J2YV22_SITOR</name>
<dbReference type="PANTHER" id="PTHR11012">
    <property type="entry name" value="PROTEIN KINASE-LIKE DOMAIN-CONTAINING"/>
    <property type="match status" value="1"/>
</dbReference>
<dbReference type="AlphaFoldDB" id="A0A6J2YV22"/>
<dbReference type="OrthoDB" id="191037at2759"/>
<feature type="domain" description="CHK kinase-like" evidence="2">
    <location>
        <begin position="131"/>
        <end position="380"/>
    </location>
</feature>
<dbReference type="RefSeq" id="XP_030767132.1">
    <property type="nucleotide sequence ID" value="XM_030911272.1"/>
</dbReference>
<dbReference type="SMART" id="SM00587">
    <property type="entry name" value="CHK"/>
    <property type="match status" value="1"/>
</dbReference>
<dbReference type="InterPro" id="IPR011009">
    <property type="entry name" value="Kinase-like_dom_sf"/>
</dbReference>
<protein>
    <submittedName>
        <fullName evidence="4">Uncharacterized protein LOC115890909</fullName>
    </submittedName>
</protein>
<dbReference type="InterPro" id="IPR015897">
    <property type="entry name" value="CHK_kinase-like"/>
</dbReference>
<dbReference type="GeneID" id="115890909"/>
<dbReference type="Gene3D" id="3.90.1200.10">
    <property type="match status" value="1"/>
</dbReference>
<dbReference type="InterPro" id="IPR004119">
    <property type="entry name" value="EcKL"/>
</dbReference>
<dbReference type="KEGG" id="soy:115890909"/>
<reference evidence="4" key="1">
    <citation type="submission" date="2025-08" db="UniProtKB">
        <authorList>
            <consortium name="RefSeq"/>
        </authorList>
    </citation>
    <scope>IDENTIFICATION</scope>
    <source>
        <tissue evidence="4">Gonads</tissue>
    </source>
</reference>
<dbReference type="Pfam" id="PF02958">
    <property type="entry name" value="EcKL"/>
    <property type="match status" value="2"/>
</dbReference>